<dbReference type="InterPro" id="IPR008254">
    <property type="entry name" value="Flavodoxin/NO_synth"/>
</dbReference>
<name>A0A9X2VX11_9PSEU</name>
<dbReference type="Proteomes" id="UP001141259">
    <property type="component" value="Unassembled WGS sequence"/>
</dbReference>
<dbReference type="PROSITE" id="PS00201">
    <property type="entry name" value="FLAVODOXIN"/>
    <property type="match status" value="1"/>
</dbReference>
<comment type="caution">
    <text evidence="2">The sequence shown here is derived from an EMBL/GenBank/DDBJ whole genome shotgun (WGS) entry which is preliminary data.</text>
</comment>
<dbReference type="EMBL" id="JANYMP010000036">
    <property type="protein sequence ID" value="MCS7483697.1"/>
    <property type="molecule type" value="Genomic_DNA"/>
</dbReference>
<dbReference type="Pfam" id="PF00258">
    <property type="entry name" value="Flavodoxin_1"/>
    <property type="match status" value="1"/>
</dbReference>
<dbReference type="GO" id="GO:0010181">
    <property type="term" value="F:FMN binding"/>
    <property type="evidence" value="ECO:0007669"/>
    <property type="project" value="InterPro"/>
</dbReference>
<evidence type="ECO:0000313" key="3">
    <source>
        <dbReference type="Proteomes" id="UP001141259"/>
    </source>
</evidence>
<dbReference type="InterPro" id="IPR029039">
    <property type="entry name" value="Flavoprotein-like_sf"/>
</dbReference>
<dbReference type="PROSITE" id="PS50902">
    <property type="entry name" value="FLAVODOXIN_LIKE"/>
    <property type="match status" value="1"/>
</dbReference>
<reference evidence="2" key="1">
    <citation type="submission" date="2022-08" db="EMBL/GenBank/DDBJ databases">
        <authorList>
            <person name="Tistechok S."/>
            <person name="Samborskyy M."/>
            <person name="Roman I."/>
        </authorList>
    </citation>
    <scope>NUCLEOTIDE SEQUENCE</scope>
    <source>
        <strain evidence="2">DSM 103496</strain>
    </source>
</reference>
<organism evidence="2 3">
    <name type="scientific">Umezawaea endophytica</name>
    <dbReference type="NCBI Taxonomy" id="1654476"/>
    <lineage>
        <taxon>Bacteria</taxon>
        <taxon>Bacillati</taxon>
        <taxon>Actinomycetota</taxon>
        <taxon>Actinomycetes</taxon>
        <taxon>Pseudonocardiales</taxon>
        <taxon>Pseudonocardiaceae</taxon>
        <taxon>Umezawaea</taxon>
    </lineage>
</organism>
<dbReference type="AlphaFoldDB" id="A0A9X2VX11"/>
<dbReference type="SUPFAM" id="SSF52218">
    <property type="entry name" value="Flavoproteins"/>
    <property type="match status" value="1"/>
</dbReference>
<protein>
    <submittedName>
        <fullName evidence="2">Flavodoxin family protein</fullName>
    </submittedName>
</protein>
<evidence type="ECO:0000259" key="1">
    <source>
        <dbReference type="PROSITE" id="PS50902"/>
    </source>
</evidence>
<proteinExistence type="predicted"/>
<feature type="domain" description="Flavodoxin-like" evidence="1">
    <location>
        <begin position="4"/>
        <end position="165"/>
    </location>
</feature>
<keyword evidence="3" id="KW-1185">Reference proteome</keyword>
<gene>
    <name evidence="2" type="ORF">NZH93_43235</name>
</gene>
<dbReference type="InterPro" id="IPR001226">
    <property type="entry name" value="Flavodoxin_CS"/>
</dbReference>
<accession>A0A9X2VX11</accession>
<sequence>MTRVLVVYESMFGNTEKIANAIAEGLAGAGAVDVVEVGSAPTVLPEDVDLLVVGAPTHAFGLSRPSTRKSAADQAVGDLVSTGIGVREWLDELRSAGSTALVAAFDTRVKIAMMPGSAARRALGRLRGRGFPMLVRAESFHVVGTPGPLKPGEADRAKAWGAKLAAALSTRQHTR</sequence>
<evidence type="ECO:0000313" key="2">
    <source>
        <dbReference type="EMBL" id="MCS7483697.1"/>
    </source>
</evidence>
<dbReference type="Gene3D" id="3.40.50.360">
    <property type="match status" value="1"/>
</dbReference>
<dbReference type="RefSeq" id="WP_259629150.1">
    <property type="nucleotide sequence ID" value="NZ_JANYMP010000036.1"/>
</dbReference>
<dbReference type="GO" id="GO:0009055">
    <property type="term" value="F:electron transfer activity"/>
    <property type="evidence" value="ECO:0007669"/>
    <property type="project" value="InterPro"/>
</dbReference>